<dbReference type="Pfam" id="PF08241">
    <property type="entry name" value="Methyltransf_11"/>
    <property type="match status" value="1"/>
</dbReference>
<dbReference type="EMBL" id="JAROYP010000001">
    <property type="protein sequence ID" value="MDH5159299.1"/>
    <property type="molecule type" value="Genomic_DNA"/>
</dbReference>
<dbReference type="GO" id="GO:0032259">
    <property type="term" value="P:methylation"/>
    <property type="evidence" value="ECO:0007669"/>
    <property type="project" value="UniProtKB-KW"/>
</dbReference>
<dbReference type="InterPro" id="IPR029063">
    <property type="entry name" value="SAM-dependent_MTases_sf"/>
</dbReference>
<keyword evidence="2" id="KW-0489">Methyltransferase</keyword>
<accession>A0AAW6SQR4</accession>
<feature type="domain" description="Methyltransferase type 11" evidence="1">
    <location>
        <begin position="49"/>
        <end position="141"/>
    </location>
</feature>
<dbReference type="Proteomes" id="UP001159179">
    <property type="component" value="Unassembled WGS sequence"/>
</dbReference>
<evidence type="ECO:0000259" key="1">
    <source>
        <dbReference type="Pfam" id="PF08241"/>
    </source>
</evidence>
<evidence type="ECO:0000313" key="2">
    <source>
        <dbReference type="EMBL" id="MDH5159299.1"/>
    </source>
</evidence>
<evidence type="ECO:0000313" key="3">
    <source>
        <dbReference type="Proteomes" id="UP001159179"/>
    </source>
</evidence>
<keyword evidence="2" id="KW-0808">Transferase</keyword>
<dbReference type="RefSeq" id="WP_280615309.1">
    <property type="nucleotide sequence ID" value="NZ_JAROYP010000001.1"/>
</dbReference>
<dbReference type="GO" id="GO:0008757">
    <property type="term" value="F:S-adenosylmethionine-dependent methyltransferase activity"/>
    <property type="evidence" value="ECO:0007669"/>
    <property type="project" value="InterPro"/>
</dbReference>
<dbReference type="AlphaFoldDB" id="A0AAW6SQR4"/>
<gene>
    <name evidence="2" type="ORF">P5X88_00005</name>
</gene>
<sequence length="240" mass="28127">MKEQIKRTFNMLAHAYENSVDKVSLHNREYERPSMLRNIPNNARNMRVLDAGCAAGWYTEQLINRGASVVAIDLSPDMVDATKRRVKQKAEVLCVDLEKELPFDDNSFDMIISSLTLHYIKDWEKTFGEFQRILKSNGVLLYSVHHPFMDLQISQNEDYFAKELMIDRWNKEGKIIEVAFYRRPMNEMINVTTTHFIIEKVIEPQPTQAFKTEAPEKYEKLMKKPHFIIVKAINKKISKL</sequence>
<comment type="caution">
    <text evidence="2">The sequence shown here is derived from an EMBL/GenBank/DDBJ whole genome shotgun (WGS) entry which is preliminary data.</text>
</comment>
<dbReference type="InterPro" id="IPR013216">
    <property type="entry name" value="Methyltransf_11"/>
</dbReference>
<organism evidence="2 3">
    <name type="scientific">Heyndrickxia oleronia</name>
    <dbReference type="NCBI Taxonomy" id="38875"/>
    <lineage>
        <taxon>Bacteria</taxon>
        <taxon>Bacillati</taxon>
        <taxon>Bacillota</taxon>
        <taxon>Bacilli</taxon>
        <taxon>Bacillales</taxon>
        <taxon>Bacillaceae</taxon>
        <taxon>Heyndrickxia</taxon>
    </lineage>
</organism>
<proteinExistence type="predicted"/>
<protein>
    <submittedName>
        <fullName evidence="2">Class I SAM-dependent methyltransferase</fullName>
    </submittedName>
</protein>
<dbReference type="Gene3D" id="3.40.50.150">
    <property type="entry name" value="Vaccinia Virus protein VP39"/>
    <property type="match status" value="1"/>
</dbReference>
<name>A0AAW6SQR4_9BACI</name>
<dbReference type="PANTHER" id="PTHR43861:SF1">
    <property type="entry name" value="TRANS-ACONITATE 2-METHYLTRANSFERASE"/>
    <property type="match status" value="1"/>
</dbReference>
<dbReference type="SUPFAM" id="SSF53335">
    <property type="entry name" value="S-adenosyl-L-methionine-dependent methyltransferases"/>
    <property type="match status" value="1"/>
</dbReference>
<reference evidence="2" key="1">
    <citation type="submission" date="2023-03" db="EMBL/GenBank/DDBJ databases">
        <title>Bacterial isolates from washroom surfaces on a university campus.</title>
        <authorList>
            <person name="Holman D.B."/>
            <person name="Gzyl K.E."/>
            <person name="Taheri A.E."/>
        </authorList>
    </citation>
    <scope>NUCLEOTIDE SEQUENCE</scope>
    <source>
        <strain evidence="2">RD03</strain>
    </source>
</reference>
<dbReference type="PANTHER" id="PTHR43861">
    <property type="entry name" value="TRANS-ACONITATE 2-METHYLTRANSFERASE-RELATED"/>
    <property type="match status" value="1"/>
</dbReference>
<dbReference type="CDD" id="cd02440">
    <property type="entry name" value="AdoMet_MTases"/>
    <property type="match status" value="1"/>
</dbReference>